<dbReference type="PANTHER" id="PTHR42748">
    <property type="entry name" value="NITROGEN METABOLITE REPRESSION PROTEIN NMRA FAMILY MEMBER"/>
    <property type="match status" value="1"/>
</dbReference>
<proteinExistence type="inferred from homology"/>
<feature type="region of interest" description="Disordered" evidence="3">
    <location>
        <begin position="172"/>
        <end position="210"/>
    </location>
</feature>
<keyword evidence="6" id="KW-1185">Reference proteome</keyword>
<comment type="caution">
    <text evidence="5">The sequence shown here is derived from an EMBL/GenBank/DDBJ whole genome shotgun (WGS) entry which is preliminary data.</text>
</comment>
<evidence type="ECO:0000313" key="5">
    <source>
        <dbReference type="EMBL" id="KAF7194276.1"/>
    </source>
</evidence>
<dbReference type="InterPro" id="IPR036291">
    <property type="entry name" value="NAD(P)-bd_dom_sf"/>
</dbReference>
<dbReference type="SUPFAM" id="SSF51735">
    <property type="entry name" value="NAD(P)-binding Rossmann-fold domains"/>
    <property type="match status" value="1"/>
</dbReference>
<feature type="non-terminal residue" evidence="5">
    <location>
        <position position="1"/>
    </location>
</feature>
<feature type="compositionally biased region" description="Basic and acidic residues" evidence="3">
    <location>
        <begin position="181"/>
        <end position="191"/>
    </location>
</feature>
<evidence type="ECO:0000313" key="6">
    <source>
        <dbReference type="Proteomes" id="UP000660729"/>
    </source>
</evidence>
<evidence type="ECO:0000259" key="4">
    <source>
        <dbReference type="Pfam" id="PF05368"/>
    </source>
</evidence>
<dbReference type="OrthoDB" id="419598at2759"/>
<dbReference type="Pfam" id="PF05368">
    <property type="entry name" value="NmrA"/>
    <property type="match status" value="1"/>
</dbReference>
<evidence type="ECO:0000256" key="3">
    <source>
        <dbReference type="SAM" id="MobiDB-lite"/>
    </source>
</evidence>
<organism evidence="5 6">
    <name type="scientific">Pseudocercospora fuligena</name>
    <dbReference type="NCBI Taxonomy" id="685502"/>
    <lineage>
        <taxon>Eukaryota</taxon>
        <taxon>Fungi</taxon>
        <taxon>Dikarya</taxon>
        <taxon>Ascomycota</taxon>
        <taxon>Pezizomycotina</taxon>
        <taxon>Dothideomycetes</taxon>
        <taxon>Dothideomycetidae</taxon>
        <taxon>Mycosphaerellales</taxon>
        <taxon>Mycosphaerellaceae</taxon>
        <taxon>Pseudocercospora</taxon>
    </lineage>
</organism>
<sequence>MAPILAITCPSGKQCSHLIPLFYEKGQFSLRLAAHTQASADRLKTKYPNAEVVVTDLVSLESCQALLKGVTAVYHVGPSFHSREKEMGFNMIDAAVHEASKRDSVFKHFVFSSVLNTQHRNLMQHDLKSLVEERLMLSPGLVYTILKPTNFMDAYPVQLLASSETPVIEKLWEPEIPNSKPEQKFSSRDLKPMLSPNTPSAQLSQSQTRK</sequence>
<dbReference type="Proteomes" id="UP000660729">
    <property type="component" value="Unassembled WGS sequence"/>
</dbReference>
<dbReference type="InterPro" id="IPR051164">
    <property type="entry name" value="NmrA-like_oxidored"/>
</dbReference>
<comment type="similarity">
    <text evidence="1">Belongs to the NmrA-type oxidoreductase family.</text>
</comment>
<feature type="compositionally biased region" description="Polar residues" evidence="3">
    <location>
        <begin position="195"/>
        <end position="210"/>
    </location>
</feature>
<keyword evidence="2" id="KW-0521">NADP</keyword>
<accession>A0A8H6RNI9</accession>
<dbReference type="AlphaFoldDB" id="A0A8H6RNI9"/>
<dbReference type="GO" id="GO:0005634">
    <property type="term" value="C:nucleus"/>
    <property type="evidence" value="ECO:0007669"/>
    <property type="project" value="TreeGrafter"/>
</dbReference>
<dbReference type="InterPro" id="IPR008030">
    <property type="entry name" value="NmrA-like"/>
</dbReference>
<evidence type="ECO:0000256" key="1">
    <source>
        <dbReference type="ARBA" id="ARBA00006328"/>
    </source>
</evidence>
<dbReference type="EMBL" id="JABCIY010000062">
    <property type="protein sequence ID" value="KAF7194276.1"/>
    <property type="molecule type" value="Genomic_DNA"/>
</dbReference>
<evidence type="ECO:0000256" key="2">
    <source>
        <dbReference type="ARBA" id="ARBA00022857"/>
    </source>
</evidence>
<dbReference type="Gene3D" id="3.40.50.720">
    <property type="entry name" value="NAD(P)-binding Rossmann-like Domain"/>
    <property type="match status" value="1"/>
</dbReference>
<protein>
    <recommendedName>
        <fullName evidence="4">NmrA-like domain-containing protein</fullName>
    </recommendedName>
</protein>
<gene>
    <name evidence="5" type="ORF">HII31_04309</name>
</gene>
<feature type="domain" description="NmrA-like" evidence="4">
    <location>
        <begin position="6"/>
        <end position="155"/>
    </location>
</feature>
<name>A0A8H6RNI9_9PEZI</name>
<dbReference type="PANTHER" id="PTHR42748:SF31">
    <property type="entry name" value="NMRA-LIKE DOMAIN-CONTAINING PROTEIN-RELATED"/>
    <property type="match status" value="1"/>
</dbReference>
<reference evidence="5" key="1">
    <citation type="submission" date="2020-04" db="EMBL/GenBank/DDBJ databases">
        <title>Draft genome resource of the tomato pathogen Pseudocercospora fuligena.</title>
        <authorList>
            <person name="Zaccaron A."/>
        </authorList>
    </citation>
    <scope>NUCLEOTIDE SEQUENCE</scope>
    <source>
        <strain evidence="5">PF001</strain>
    </source>
</reference>